<protein>
    <recommendedName>
        <fullName evidence="1">Endonuclease/exonuclease/phosphatase domain-containing protein</fullName>
    </recommendedName>
</protein>
<dbReference type="AlphaFoldDB" id="A0AAE1Y7A8"/>
<accession>A0AAE1Y7A8</accession>
<name>A0AAE1Y7A8_9LAMI</name>
<keyword evidence="3" id="KW-1185">Reference proteome</keyword>
<dbReference type="SUPFAM" id="SSF56219">
    <property type="entry name" value="DNase I-like"/>
    <property type="match status" value="1"/>
</dbReference>
<dbReference type="InterPro" id="IPR005135">
    <property type="entry name" value="Endo/exonuclease/phosphatase"/>
</dbReference>
<reference evidence="2" key="2">
    <citation type="journal article" date="2024" name="Plant">
        <title>Genomic evolution and insights into agronomic trait innovations of Sesamum species.</title>
        <authorList>
            <person name="Miao H."/>
            <person name="Wang L."/>
            <person name="Qu L."/>
            <person name="Liu H."/>
            <person name="Sun Y."/>
            <person name="Le M."/>
            <person name="Wang Q."/>
            <person name="Wei S."/>
            <person name="Zheng Y."/>
            <person name="Lin W."/>
            <person name="Duan Y."/>
            <person name="Cao H."/>
            <person name="Xiong S."/>
            <person name="Wang X."/>
            <person name="Wei L."/>
            <person name="Li C."/>
            <person name="Ma Q."/>
            <person name="Ju M."/>
            <person name="Zhao R."/>
            <person name="Li G."/>
            <person name="Mu C."/>
            <person name="Tian Q."/>
            <person name="Mei H."/>
            <person name="Zhang T."/>
            <person name="Gao T."/>
            <person name="Zhang H."/>
        </authorList>
    </citation>
    <scope>NUCLEOTIDE SEQUENCE</scope>
    <source>
        <strain evidence="2">3651</strain>
    </source>
</reference>
<dbReference type="EMBL" id="JACGWO010000006">
    <property type="protein sequence ID" value="KAK4425003.1"/>
    <property type="molecule type" value="Genomic_DNA"/>
</dbReference>
<feature type="domain" description="Endonuclease/exonuclease/phosphatase" evidence="1">
    <location>
        <begin position="24"/>
        <end position="120"/>
    </location>
</feature>
<organism evidence="2 3">
    <name type="scientific">Sesamum alatum</name>
    <dbReference type="NCBI Taxonomy" id="300844"/>
    <lineage>
        <taxon>Eukaryota</taxon>
        <taxon>Viridiplantae</taxon>
        <taxon>Streptophyta</taxon>
        <taxon>Embryophyta</taxon>
        <taxon>Tracheophyta</taxon>
        <taxon>Spermatophyta</taxon>
        <taxon>Magnoliopsida</taxon>
        <taxon>eudicotyledons</taxon>
        <taxon>Gunneridae</taxon>
        <taxon>Pentapetalae</taxon>
        <taxon>asterids</taxon>
        <taxon>lamiids</taxon>
        <taxon>Lamiales</taxon>
        <taxon>Pedaliaceae</taxon>
        <taxon>Sesamum</taxon>
    </lineage>
</organism>
<sequence>MDYLSSYGLTSPSWSSYRKPDDWVHRVYGESDQNKRKIFWALLKKLSDSSTLPWLCMGDYNEVLHEHEKEGRCDIPQWRMIDFRNALSEYSLVDLGVGGSRFTWSKVMPHTVQERVDRVVQQEIGLLNSINSEIRIGIPHVQIIAW</sequence>
<dbReference type="Proteomes" id="UP001293254">
    <property type="component" value="Unassembled WGS sequence"/>
</dbReference>
<evidence type="ECO:0000313" key="3">
    <source>
        <dbReference type="Proteomes" id="UP001293254"/>
    </source>
</evidence>
<reference evidence="2" key="1">
    <citation type="submission" date="2020-06" db="EMBL/GenBank/DDBJ databases">
        <authorList>
            <person name="Li T."/>
            <person name="Hu X."/>
            <person name="Zhang T."/>
            <person name="Song X."/>
            <person name="Zhang H."/>
            <person name="Dai N."/>
            <person name="Sheng W."/>
            <person name="Hou X."/>
            <person name="Wei L."/>
        </authorList>
    </citation>
    <scope>NUCLEOTIDE SEQUENCE</scope>
    <source>
        <strain evidence="2">3651</strain>
        <tissue evidence="2">Leaf</tissue>
    </source>
</reference>
<proteinExistence type="predicted"/>
<dbReference type="Gene3D" id="3.60.10.10">
    <property type="entry name" value="Endonuclease/exonuclease/phosphatase"/>
    <property type="match status" value="1"/>
</dbReference>
<evidence type="ECO:0000313" key="2">
    <source>
        <dbReference type="EMBL" id="KAK4425003.1"/>
    </source>
</evidence>
<dbReference type="InterPro" id="IPR036691">
    <property type="entry name" value="Endo/exonu/phosph_ase_sf"/>
</dbReference>
<evidence type="ECO:0000259" key="1">
    <source>
        <dbReference type="Pfam" id="PF03372"/>
    </source>
</evidence>
<dbReference type="Pfam" id="PF03372">
    <property type="entry name" value="Exo_endo_phos"/>
    <property type="match status" value="1"/>
</dbReference>
<comment type="caution">
    <text evidence="2">The sequence shown here is derived from an EMBL/GenBank/DDBJ whole genome shotgun (WGS) entry which is preliminary data.</text>
</comment>
<gene>
    <name evidence="2" type="ORF">Salat_1693900</name>
</gene>
<dbReference type="GO" id="GO:0003824">
    <property type="term" value="F:catalytic activity"/>
    <property type="evidence" value="ECO:0007669"/>
    <property type="project" value="InterPro"/>
</dbReference>